<dbReference type="SUPFAM" id="SSF63411">
    <property type="entry name" value="LuxS/MPP-like metallohydrolase"/>
    <property type="match status" value="2"/>
</dbReference>
<dbReference type="GO" id="GO:0046872">
    <property type="term" value="F:metal ion binding"/>
    <property type="evidence" value="ECO:0007669"/>
    <property type="project" value="InterPro"/>
</dbReference>
<proteinExistence type="inferred from homology"/>
<dbReference type="GO" id="GO:0006508">
    <property type="term" value="P:proteolysis"/>
    <property type="evidence" value="ECO:0007669"/>
    <property type="project" value="UniProtKB-KW"/>
</dbReference>
<feature type="domain" description="Peptidase M16 C-terminal" evidence="3">
    <location>
        <begin position="242"/>
        <end position="419"/>
    </location>
</feature>
<dbReference type="InterPro" id="IPR050361">
    <property type="entry name" value="MPP/UQCRC_Complex"/>
</dbReference>
<dbReference type="EMBL" id="HE796683">
    <property type="protein sequence ID" value="CCH03142.1"/>
    <property type="molecule type" value="Genomic_DNA"/>
</dbReference>
<dbReference type="EC" id="3.4.24.-" evidence="4"/>
<dbReference type="PANTHER" id="PTHR11851">
    <property type="entry name" value="METALLOPROTEASE"/>
    <property type="match status" value="1"/>
</dbReference>
<evidence type="ECO:0000313" key="5">
    <source>
        <dbReference type="Proteomes" id="UP000011058"/>
    </source>
</evidence>
<keyword evidence="4" id="KW-0378">Hydrolase</keyword>
<dbReference type="RefSeq" id="WP_015334241.1">
    <property type="nucleotide sequence ID" value="NC_020054.1"/>
</dbReference>
<gene>
    <name evidence="4" type="ORF">FAES_5143</name>
</gene>
<feature type="domain" description="Peptidase M16 N-terminal" evidence="2">
    <location>
        <begin position="88"/>
        <end position="228"/>
    </location>
</feature>
<dbReference type="Pfam" id="PF00675">
    <property type="entry name" value="Peptidase_M16"/>
    <property type="match status" value="1"/>
</dbReference>
<evidence type="ECO:0000259" key="2">
    <source>
        <dbReference type="Pfam" id="PF00675"/>
    </source>
</evidence>
<accession>I0KG89</accession>
<name>I0KG89_9BACT</name>
<dbReference type="InterPro" id="IPR007863">
    <property type="entry name" value="Peptidase_M16_C"/>
</dbReference>
<keyword evidence="4" id="KW-0645">Protease</keyword>
<dbReference type="InterPro" id="IPR011765">
    <property type="entry name" value="Pept_M16_N"/>
</dbReference>
<evidence type="ECO:0000313" key="4">
    <source>
        <dbReference type="EMBL" id="CCH03142.1"/>
    </source>
</evidence>
<organism evidence="4 5">
    <name type="scientific">Fibrella aestuarina BUZ 2</name>
    <dbReference type="NCBI Taxonomy" id="1166018"/>
    <lineage>
        <taxon>Bacteria</taxon>
        <taxon>Pseudomonadati</taxon>
        <taxon>Bacteroidota</taxon>
        <taxon>Cytophagia</taxon>
        <taxon>Cytophagales</taxon>
        <taxon>Spirosomataceae</taxon>
        <taxon>Fibrella</taxon>
    </lineage>
</organism>
<dbReference type="PATRIC" id="fig|1166018.3.peg.2118"/>
<keyword evidence="5" id="KW-1185">Reference proteome</keyword>
<comment type="similarity">
    <text evidence="1">Belongs to the peptidase M16 family.</text>
</comment>
<dbReference type="STRING" id="1166018.FAES_5143"/>
<dbReference type="KEGG" id="fae:FAES_5143"/>
<dbReference type="HOGENOM" id="CLU_009902_1_1_10"/>
<dbReference type="Proteomes" id="UP000011058">
    <property type="component" value="Chromosome"/>
</dbReference>
<dbReference type="Pfam" id="PF05193">
    <property type="entry name" value="Peptidase_M16_C"/>
    <property type="match status" value="1"/>
</dbReference>
<dbReference type="Gene3D" id="3.30.830.10">
    <property type="entry name" value="Metalloenzyme, LuxS/M16 peptidase-like"/>
    <property type="match status" value="2"/>
</dbReference>
<evidence type="ECO:0000259" key="3">
    <source>
        <dbReference type="Pfam" id="PF05193"/>
    </source>
</evidence>
<protein>
    <submittedName>
        <fullName evidence="4">Putative zinc protease y4wA</fullName>
        <ecNumber evidence="4">3.4.24.-</ecNumber>
    </submittedName>
</protein>
<dbReference type="AlphaFoldDB" id="I0KG89"/>
<reference evidence="4 5" key="1">
    <citation type="journal article" date="2012" name="J. Bacteriol.">
        <title>Genome Sequence of Fibrella aestuarina BUZ 2T, a Filamentous Marine Bacterium.</title>
        <authorList>
            <person name="Filippini M."/>
            <person name="Qi W."/>
            <person name="Blom J."/>
            <person name="Goesmann A."/>
            <person name="Smits T.H."/>
            <person name="Bagheri H.C."/>
        </authorList>
    </citation>
    <scope>NUCLEOTIDE SEQUENCE [LARGE SCALE GENOMIC DNA]</scope>
    <source>
        <strain evidence="5">BUZ 2T</strain>
    </source>
</reference>
<dbReference type="InterPro" id="IPR011249">
    <property type="entry name" value="Metalloenz_LuxS/M16"/>
</dbReference>
<dbReference type="GO" id="GO:0008233">
    <property type="term" value="F:peptidase activity"/>
    <property type="evidence" value="ECO:0007669"/>
    <property type="project" value="UniProtKB-KW"/>
</dbReference>
<evidence type="ECO:0000256" key="1">
    <source>
        <dbReference type="ARBA" id="ARBA00007261"/>
    </source>
</evidence>
<dbReference type="PANTHER" id="PTHR11851:SF49">
    <property type="entry name" value="MITOCHONDRIAL-PROCESSING PEPTIDASE SUBUNIT ALPHA"/>
    <property type="match status" value="1"/>
</dbReference>
<sequence>MRIGNFGRFWVGLPVGRPFIIPKPLLMKRTVLLLAAGVCGQLIAQAQPKKAKPTPTQAVVSAGAKTAATTTQGRIKFSEFDLPNGLHVILHQDNSTPLVAVTMMYHVGSKNEQPTRTGFAHFFEHLLFEGSDNIKRGEYMKIVKGNGGQLNANTSQDRTFYYEVMPSNKLELGLYLESERLLHAKIDEKGVETQREVVKEEKRQRIDNQPYGSIFTEVLKHAYTKHPYQWAPIGSLEHLNAATIDEFRQFYKDFYVPNNAILSIAGDIDPAQAKTLVTKYFAEIPKGTKAIYRPSIKEPAQTKEVRDTIYDNITLPAVVQAYHIPAQGTPDSYAMEVLQTILAGGESSRMTKEIVDKQQKALQSAAFPVANEDAGLFLTYSIANQGVKPDELEASVNTEVERVKKDLVTDAELTKVKNQIETNFVNQNARIFGVAENLANYKMYYGDANLINTEIDRYNKVTKEDLRRVANQYLRPENRVVLYYLPKAAEGKDTGKGK</sequence>
<dbReference type="eggNOG" id="COG0612">
    <property type="taxonomic scope" value="Bacteria"/>
</dbReference>